<evidence type="ECO:0000313" key="1">
    <source>
        <dbReference type="EMBL" id="OHE93541.1"/>
    </source>
</evidence>
<dbReference type="EMBL" id="MJBS01000117">
    <property type="protein sequence ID" value="OHE93541.1"/>
    <property type="molecule type" value="Genomic_DNA"/>
</dbReference>
<gene>
    <name evidence="1" type="ORF">CORC01_11138</name>
</gene>
<sequence>KRPSVELCPLLDLKQHHCLAAGQHLGRSLYCRRLHIREYLYME</sequence>
<reference evidence="1 2" key="1">
    <citation type="submission" date="2016-09" db="EMBL/GenBank/DDBJ databases">
        <authorList>
            <person name="Capua I."/>
            <person name="De Benedictis P."/>
            <person name="Joannis T."/>
            <person name="Lombin L.H."/>
            <person name="Cattoli G."/>
        </authorList>
    </citation>
    <scope>NUCLEOTIDE SEQUENCE [LARGE SCALE GENOMIC DNA]</scope>
    <source>
        <strain evidence="1 2">IMI 309357</strain>
    </source>
</reference>
<organism evidence="1 2">
    <name type="scientific">Colletotrichum orchidophilum</name>
    <dbReference type="NCBI Taxonomy" id="1209926"/>
    <lineage>
        <taxon>Eukaryota</taxon>
        <taxon>Fungi</taxon>
        <taxon>Dikarya</taxon>
        <taxon>Ascomycota</taxon>
        <taxon>Pezizomycotina</taxon>
        <taxon>Sordariomycetes</taxon>
        <taxon>Hypocreomycetidae</taxon>
        <taxon>Glomerellales</taxon>
        <taxon>Glomerellaceae</taxon>
        <taxon>Colletotrichum</taxon>
    </lineage>
</organism>
<evidence type="ECO:0000313" key="2">
    <source>
        <dbReference type="Proteomes" id="UP000176998"/>
    </source>
</evidence>
<protein>
    <submittedName>
        <fullName evidence="1">Uncharacterized protein</fullName>
    </submittedName>
</protein>
<dbReference type="RefSeq" id="XP_022470706.1">
    <property type="nucleotide sequence ID" value="XM_022622764.1"/>
</dbReference>
<name>A0A1G4AWN6_9PEZI</name>
<proteinExistence type="predicted"/>
<dbReference type="GeneID" id="34564274"/>
<dbReference type="AlphaFoldDB" id="A0A1G4AWN6"/>
<dbReference type="Proteomes" id="UP000176998">
    <property type="component" value="Unassembled WGS sequence"/>
</dbReference>
<comment type="caution">
    <text evidence="1">The sequence shown here is derived from an EMBL/GenBank/DDBJ whole genome shotgun (WGS) entry which is preliminary data.</text>
</comment>
<keyword evidence="2" id="KW-1185">Reference proteome</keyword>
<accession>A0A1G4AWN6</accession>
<feature type="non-terminal residue" evidence="1">
    <location>
        <position position="1"/>
    </location>
</feature>